<dbReference type="EMBL" id="CP027753">
    <property type="protein sequence ID" value="AZE49369.1"/>
    <property type="molecule type" value="Genomic_DNA"/>
</dbReference>
<dbReference type="Gene3D" id="2.30.110.10">
    <property type="entry name" value="Electron Transport, Fmn-binding Protein, Chain A"/>
    <property type="match status" value="1"/>
</dbReference>
<evidence type="ECO:0000313" key="1">
    <source>
        <dbReference type="EMBL" id="AZE49369.1"/>
    </source>
</evidence>
<gene>
    <name evidence="1" type="ORF">C4K04_3699</name>
</gene>
<dbReference type="RefSeq" id="WP_124321117.1">
    <property type="nucleotide sequence ID" value="NZ_CP027753.1"/>
</dbReference>
<dbReference type="SUPFAM" id="SSF50475">
    <property type="entry name" value="FMN-binding split barrel"/>
    <property type="match status" value="1"/>
</dbReference>
<dbReference type="Proteomes" id="UP000268048">
    <property type="component" value="Chromosome"/>
</dbReference>
<organism evidence="1 2">
    <name type="scientific">Pseudomonas chlororaphis</name>
    <dbReference type="NCBI Taxonomy" id="587753"/>
    <lineage>
        <taxon>Bacteria</taxon>
        <taxon>Pseudomonadati</taxon>
        <taxon>Pseudomonadota</taxon>
        <taxon>Gammaproteobacteria</taxon>
        <taxon>Pseudomonadales</taxon>
        <taxon>Pseudomonadaceae</taxon>
        <taxon>Pseudomonas</taxon>
    </lineage>
</organism>
<sequence length="52" mass="5290">MREAEPVSAASLRQALANLASGVTLITAYGAAGPLGLAATRFVSVSLLPRYS</sequence>
<name>A0A3G7TSW8_9PSED</name>
<accession>A0A3G7TSW8</accession>
<evidence type="ECO:0008006" key="3">
    <source>
        <dbReference type="Google" id="ProtNLM"/>
    </source>
</evidence>
<protein>
    <recommendedName>
        <fullName evidence="3">Flavin reductase</fullName>
    </recommendedName>
</protein>
<proteinExistence type="predicted"/>
<dbReference type="InterPro" id="IPR012349">
    <property type="entry name" value="Split_barrel_FMN-bd"/>
</dbReference>
<reference evidence="1 2" key="1">
    <citation type="submission" date="2018-03" db="EMBL/GenBank/DDBJ databases">
        <title>Diversity of phytobeneficial traits revealed by whole-genome analysis of worldwide-isolated phenazine-producing Pseudomonas spp.</title>
        <authorList>
            <person name="Biessy A."/>
            <person name="Novinscak A."/>
            <person name="Blom J."/>
            <person name="Leger G."/>
            <person name="Thomashow L.S."/>
            <person name="Cazorla F.M."/>
            <person name="Josic D."/>
            <person name="Filion M."/>
        </authorList>
    </citation>
    <scope>NUCLEOTIDE SEQUENCE [LARGE SCALE GENOMIC DNA]</scope>
    <source>
        <strain evidence="1 2">B25</strain>
    </source>
</reference>
<evidence type="ECO:0000313" key="2">
    <source>
        <dbReference type="Proteomes" id="UP000268048"/>
    </source>
</evidence>
<dbReference type="AlphaFoldDB" id="A0A3G7TSW8"/>